<accession>A0ABW9F8H3</accession>
<dbReference type="InterPro" id="IPR003346">
    <property type="entry name" value="Transposase_20"/>
</dbReference>
<evidence type="ECO:0000313" key="3">
    <source>
        <dbReference type="EMBL" id="MFM1525742.1"/>
    </source>
</evidence>
<evidence type="ECO:0000259" key="2">
    <source>
        <dbReference type="Pfam" id="PF02371"/>
    </source>
</evidence>
<dbReference type="EMBL" id="JBFNFH010000046">
    <property type="protein sequence ID" value="MFM1525742.1"/>
    <property type="molecule type" value="Genomic_DNA"/>
</dbReference>
<reference evidence="3 4" key="1">
    <citation type="journal article" date="2024" name="Front. Microbiol.">
        <title>Pangenomic and biochemical analyses of Helcococcus ovis reveal widespread tetracycline resistance and a novel bacterial species, Helcococcus bovis.</title>
        <authorList>
            <person name="Cunha F."/>
            <person name="Zhai Y."/>
            <person name="Casaro S."/>
            <person name="Jones K.L."/>
            <person name="Hernandez M."/>
            <person name="Bisinotto R.S."/>
            <person name="Kariyawasam S."/>
            <person name="Brown M.B."/>
            <person name="Phillips A."/>
            <person name="Jeong K.C."/>
            <person name="Galvao K.N."/>
        </authorList>
    </citation>
    <scope>NUCLEOTIDE SEQUENCE [LARGE SCALE GENOMIC DNA]</scope>
    <source>
        <strain evidence="3 4">KG197</strain>
    </source>
</reference>
<feature type="domain" description="Transposase IS116/IS110/IS902 C-terminal" evidence="2">
    <location>
        <begin position="73"/>
        <end position="158"/>
    </location>
</feature>
<keyword evidence="1" id="KW-0175">Coiled coil</keyword>
<organism evidence="3 4">
    <name type="scientific">Helcococcus bovis</name>
    <dbReference type="NCBI Taxonomy" id="3153252"/>
    <lineage>
        <taxon>Bacteria</taxon>
        <taxon>Bacillati</taxon>
        <taxon>Bacillota</taxon>
        <taxon>Tissierellia</taxon>
        <taxon>Tissierellales</taxon>
        <taxon>Peptoniphilaceae</taxon>
        <taxon>Helcococcus</taxon>
    </lineage>
</organism>
<sequence length="196" mass="21446">LSTLLSKCSNGRFGLKKAEEIQAIASNSFGIKFAKRSFSFQIKQIINQLSFLEDQINEIEKEISSMLDQLCPVITSITGIGNVLGAAIFSEIGDISRFEKASQLVAYAGLDVSVKKSGEFSASNTKISKRGSPYLRRAIWLSATVAAFRDPALSKYYQGMRDRGKAHGTAIGAVARKLTNIIFAVLRDNKSYIPNI</sequence>
<dbReference type="RefSeq" id="WP_408105898.1">
    <property type="nucleotide sequence ID" value="NZ_JBFNFH010000046.1"/>
</dbReference>
<keyword evidence="4" id="KW-1185">Reference proteome</keyword>
<gene>
    <name evidence="3" type="ORF">ABGF40_08790</name>
</gene>
<proteinExistence type="predicted"/>
<dbReference type="Proteomes" id="UP001629536">
    <property type="component" value="Unassembled WGS sequence"/>
</dbReference>
<dbReference type="Pfam" id="PF02371">
    <property type="entry name" value="Transposase_20"/>
    <property type="match status" value="1"/>
</dbReference>
<feature type="coiled-coil region" evidence="1">
    <location>
        <begin position="42"/>
        <end position="69"/>
    </location>
</feature>
<name>A0ABW9F8H3_9FIRM</name>
<evidence type="ECO:0000256" key="1">
    <source>
        <dbReference type="SAM" id="Coils"/>
    </source>
</evidence>
<dbReference type="PANTHER" id="PTHR33055">
    <property type="entry name" value="TRANSPOSASE FOR INSERTION SEQUENCE ELEMENT IS1111A"/>
    <property type="match status" value="1"/>
</dbReference>
<evidence type="ECO:0000313" key="4">
    <source>
        <dbReference type="Proteomes" id="UP001629536"/>
    </source>
</evidence>
<protein>
    <submittedName>
        <fullName evidence="3">Transposase</fullName>
    </submittedName>
</protein>
<comment type="caution">
    <text evidence="3">The sequence shown here is derived from an EMBL/GenBank/DDBJ whole genome shotgun (WGS) entry which is preliminary data.</text>
</comment>
<feature type="non-terminal residue" evidence="3">
    <location>
        <position position="1"/>
    </location>
</feature>
<dbReference type="InterPro" id="IPR047650">
    <property type="entry name" value="Transpos_IS110"/>
</dbReference>